<dbReference type="EMBL" id="JAGEOJ010000001">
    <property type="protein sequence ID" value="MBO2445963.1"/>
    <property type="molecule type" value="Genomic_DNA"/>
</dbReference>
<evidence type="ECO:0008006" key="3">
    <source>
        <dbReference type="Google" id="ProtNLM"/>
    </source>
</evidence>
<gene>
    <name evidence="1" type="ORF">J4573_02570</name>
</gene>
<evidence type="ECO:0000313" key="1">
    <source>
        <dbReference type="EMBL" id="MBO2445963.1"/>
    </source>
</evidence>
<dbReference type="Proteomes" id="UP000669179">
    <property type="component" value="Unassembled WGS sequence"/>
</dbReference>
<evidence type="ECO:0000313" key="2">
    <source>
        <dbReference type="Proteomes" id="UP000669179"/>
    </source>
</evidence>
<sequence length="136" mass="14422">MAGTWAGVDLADEVELERNGVVAPAKVVSVGWERKDLRVRVEFSTRDGKAARSVLDTNEMGGDDHVPHAGDVIDIRYDPGDPGGSVTKATRGLSSCLRTFSTGPMKKRTRRDAGVRGCCYGAPFVEEVIGGCGGGR</sequence>
<dbReference type="RefSeq" id="WP_208253540.1">
    <property type="nucleotide sequence ID" value="NZ_JAGEOJ010000001.1"/>
</dbReference>
<keyword evidence="2" id="KW-1185">Reference proteome</keyword>
<accession>A0A939P635</accession>
<comment type="caution">
    <text evidence="1">The sequence shown here is derived from an EMBL/GenBank/DDBJ whole genome shotgun (WGS) entry which is preliminary data.</text>
</comment>
<reference evidence="1" key="1">
    <citation type="submission" date="2021-03" db="EMBL/GenBank/DDBJ databases">
        <authorList>
            <person name="Kanchanasin P."/>
            <person name="Saeng-In P."/>
            <person name="Phongsopitanun W."/>
            <person name="Yuki M."/>
            <person name="Kudo T."/>
            <person name="Ohkuma M."/>
            <person name="Tanasupawat S."/>
        </authorList>
    </citation>
    <scope>NUCLEOTIDE SEQUENCE</scope>
    <source>
        <strain evidence="1">GKU 128</strain>
    </source>
</reference>
<dbReference type="AlphaFoldDB" id="A0A939P635"/>
<name>A0A939P635_9ACTN</name>
<proteinExistence type="predicted"/>
<organism evidence="1 2">
    <name type="scientific">Actinomadura barringtoniae</name>
    <dbReference type="NCBI Taxonomy" id="1427535"/>
    <lineage>
        <taxon>Bacteria</taxon>
        <taxon>Bacillati</taxon>
        <taxon>Actinomycetota</taxon>
        <taxon>Actinomycetes</taxon>
        <taxon>Streptosporangiales</taxon>
        <taxon>Thermomonosporaceae</taxon>
        <taxon>Actinomadura</taxon>
    </lineage>
</organism>
<protein>
    <recommendedName>
        <fullName evidence="3">DUF3592 domain-containing protein</fullName>
    </recommendedName>
</protein>